<dbReference type="InterPro" id="IPR021352">
    <property type="entry name" value="DUF2971"/>
</dbReference>
<dbReference type="AlphaFoldDB" id="A0A370K6T9"/>
<keyword evidence="2" id="KW-1185">Reference proteome</keyword>
<name>A0A370K6T9_9GAMM</name>
<sequence>MEALLTVDRQDGLRRSLLRRPNTHSLRKWRMTDRPASFFKYVSVQTARAVLGGGRLRWSRPSRFNDPFDMQVNLQARFDLDRVVQMTLDKMWARCLGQGTTAQNEMGAILDLTAALHRKGGREKFNKGQAPGVIKTLEGLPNVMVNLNKEVQKALAETKILCLSAVRDSILMWSHYAESHQGLALEFGSPEGVDSPYKVARRVNYCGEVPCLFDEDELSEFISGGLRLTHDLALKTLYAKAAAWEYESEWRIDTGPGRDAGAEFEDVPFHPLELRAVYFGCKAAGDFRQFVGDIVGERFAHAEVWECRRSVDAWSLSFSRLQ</sequence>
<reference evidence="1 2" key="1">
    <citation type="submission" date="2018-07" db="EMBL/GenBank/DDBJ databases">
        <title>Dyella solisilvae sp. nov., isolated from the pine and broad-leaved mixed forest soil.</title>
        <authorList>
            <person name="Gao Z."/>
            <person name="Qiu L."/>
        </authorList>
    </citation>
    <scope>NUCLEOTIDE SEQUENCE [LARGE SCALE GENOMIC DNA]</scope>
    <source>
        <strain evidence="1 2">DHG54</strain>
    </source>
</reference>
<proteinExistence type="predicted"/>
<protein>
    <submittedName>
        <fullName evidence="1">DUF2971 domain-containing protein</fullName>
    </submittedName>
</protein>
<dbReference type="Pfam" id="PF11185">
    <property type="entry name" value="DUF2971"/>
    <property type="match status" value="1"/>
</dbReference>
<organism evidence="1 2">
    <name type="scientific">Dyella solisilvae</name>
    <dbReference type="NCBI Taxonomy" id="1920168"/>
    <lineage>
        <taxon>Bacteria</taxon>
        <taxon>Pseudomonadati</taxon>
        <taxon>Pseudomonadota</taxon>
        <taxon>Gammaproteobacteria</taxon>
        <taxon>Lysobacterales</taxon>
        <taxon>Rhodanobacteraceae</taxon>
        <taxon>Dyella</taxon>
    </lineage>
</organism>
<comment type="caution">
    <text evidence="1">The sequence shown here is derived from an EMBL/GenBank/DDBJ whole genome shotgun (WGS) entry which is preliminary data.</text>
</comment>
<gene>
    <name evidence="1" type="ORF">DVT68_07335</name>
</gene>
<evidence type="ECO:0000313" key="1">
    <source>
        <dbReference type="EMBL" id="RDI98352.1"/>
    </source>
</evidence>
<dbReference type="EMBL" id="QQSY01000002">
    <property type="protein sequence ID" value="RDI98352.1"/>
    <property type="molecule type" value="Genomic_DNA"/>
</dbReference>
<accession>A0A370K6T9</accession>
<evidence type="ECO:0000313" key="2">
    <source>
        <dbReference type="Proteomes" id="UP000254711"/>
    </source>
</evidence>
<dbReference type="Proteomes" id="UP000254711">
    <property type="component" value="Unassembled WGS sequence"/>
</dbReference>